<dbReference type="PANTHER" id="PTHR45266">
    <property type="entry name" value="OXALOACETATE DECARBOXYLASE ALPHA CHAIN"/>
    <property type="match status" value="1"/>
</dbReference>
<evidence type="ECO:0000256" key="7">
    <source>
        <dbReference type="ARBA" id="ARBA00023267"/>
    </source>
</evidence>
<organism evidence="11 12">
    <name type="scientific">Micromonospora andamanensis</name>
    <dbReference type="NCBI Taxonomy" id="1287068"/>
    <lineage>
        <taxon>Bacteria</taxon>
        <taxon>Bacillati</taxon>
        <taxon>Actinomycetota</taxon>
        <taxon>Actinomycetes</taxon>
        <taxon>Micromonosporales</taxon>
        <taxon>Micromonosporaceae</taxon>
        <taxon>Micromonospora</taxon>
    </lineage>
</organism>
<dbReference type="InterPro" id="IPR000089">
    <property type="entry name" value="Biotin_lipoyl"/>
</dbReference>
<dbReference type="Pfam" id="PF00364">
    <property type="entry name" value="Biotin_lipoyl"/>
    <property type="match status" value="1"/>
</dbReference>
<gene>
    <name evidence="11" type="ORF">Van01_26140</name>
</gene>
<dbReference type="Gene3D" id="2.40.50.100">
    <property type="match status" value="1"/>
</dbReference>
<feature type="compositionally biased region" description="Low complexity" evidence="9">
    <location>
        <begin position="130"/>
        <end position="151"/>
    </location>
</feature>
<feature type="compositionally biased region" description="Low complexity" evidence="9">
    <location>
        <begin position="42"/>
        <end position="51"/>
    </location>
</feature>
<dbReference type="InterPro" id="IPR001882">
    <property type="entry name" value="Biotin_BS"/>
</dbReference>
<accession>A0ABQ4HUU3</accession>
<proteinExistence type="predicted"/>
<comment type="pathway">
    <text evidence="1 8">Lipid metabolism; fatty acid biosynthesis.</text>
</comment>
<keyword evidence="7 8" id="KW-0092">Biotin</keyword>
<evidence type="ECO:0000256" key="5">
    <source>
        <dbReference type="ARBA" id="ARBA00023098"/>
    </source>
</evidence>
<comment type="function">
    <text evidence="8">This protein is a component of the acetyl coenzyme A carboxylase complex; first, biotin carboxylase catalyzes the carboxylation of the carrier protein and then the transcarboxylase transfers the carboxyl group to form malonyl-CoA.</text>
</comment>
<keyword evidence="12" id="KW-1185">Reference proteome</keyword>
<dbReference type="RefSeq" id="WP_373306249.1">
    <property type="nucleotide sequence ID" value="NZ_BOOZ01000012.1"/>
</dbReference>
<evidence type="ECO:0000256" key="8">
    <source>
        <dbReference type="RuleBase" id="RU364072"/>
    </source>
</evidence>
<protein>
    <recommendedName>
        <fullName evidence="2 8">Biotin carboxyl carrier protein of acetyl-CoA carboxylase</fullName>
    </recommendedName>
</protein>
<evidence type="ECO:0000256" key="4">
    <source>
        <dbReference type="ARBA" id="ARBA00022832"/>
    </source>
</evidence>
<dbReference type="InterPro" id="IPR050709">
    <property type="entry name" value="Biotin_Carboxyl_Carrier/Decarb"/>
</dbReference>
<dbReference type="PROSITE" id="PS50968">
    <property type="entry name" value="BIOTINYL_LIPOYL"/>
    <property type="match status" value="1"/>
</dbReference>
<evidence type="ECO:0000256" key="6">
    <source>
        <dbReference type="ARBA" id="ARBA00023160"/>
    </source>
</evidence>
<dbReference type="PRINTS" id="PR01071">
    <property type="entry name" value="ACOABIOTINCC"/>
</dbReference>
<dbReference type="NCBIfam" id="TIGR00531">
    <property type="entry name" value="BCCP"/>
    <property type="match status" value="1"/>
</dbReference>
<dbReference type="PANTHER" id="PTHR45266:SF3">
    <property type="entry name" value="OXALOACETATE DECARBOXYLASE ALPHA CHAIN"/>
    <property type="match status" value="1"/>
</dbReference>
<dbReference type="Proteomes" id="UP000647017">
    <property type="component" value="Unassembled WGS sequence"/>
</dbReference>
<evidence type="ECO:0000256" key="9">
    <source>
        <dbReference type="SAM" id="MobiDB-lite"/>
    </source>
</evidence>
<dbReference type="PROSITE" id="PS00188">
    <property type="entry name" value="BIOTIN"/>
    <property type="match status" value="1"/>
</dbReference>
<sequence length="232" mass="23485">MSATAGAAPTVAGAPSSSVDGAPTATAGPPSDAVRSGRSDADAAYLARTAAPTPDGDETGHLVDGVAGPGRYAAADAALTELRRHARQLVAELAEPLRRLRLRLGDAELEVEWDRPVGPDQGAPSGRTDSATAPAPRSPAGPSVAPSAAAPATRISVRSPMVGTFYRAPQPGAAPFVAVGDLVRPGQVVGIVEAMKLMNEIAADRPGRVVEVLVADGQPVEYDQPLVVLDPG</sequence>
<keyword evidence="5 8" id="KW-0443">Lipid metabolism</keyword>
<dbReference type="EMBL" id="BOOZ01000012">
    <property type="protein sequence ID" value="GIJ09400.1"/>
    <property type="molecule type" value="Genomic_DNA"/>
</dbReference>
<reference evidence="11 12" key="1">
    <citation type="submission" date="2021-01" db="EMBL/GenBank/DDBJ databases">
        <title>Whole genome shotgun sequence of Verrucosispora andamanensis NBRC 109075.</title>
        <authorList>
            <person name="Komaki H."/>
            <person name="Tamura T."/>
        </authorList>
    </citation>
    <scope>NUCLEOTIDE SEQUENCE [LARGE SCALE GENOMIC DNA]</scope>
    <source>
        <strain evidence="11 12">NBRC 109075</strain>
    </source>
</reference>
<keyword evidence="4 8" id="KW-0276">Fatty acid metabolism</keyword>
<feature type="domain" description="Lipoyl-binding" evidence="10">
    <location>
        <begin position="154"/>
        <end position="230"/>
    </location>
</feature>
<keyword evidence="3 8" id="KW-0444">Lipid biosynthesis</keyword>
<evidence type="ECO:0000256" key="1">
    <source>
        <dbReference type="ARBA" id="ARBA00005194"/>
    </source>
</evidence>
<keyword evidence="6 8" id="KW-0275">Fatty acid biosynthesis</keyword>
<evidence type="ECO:0000313" key="11">
    <source>
        <dbReference type="EMBL" id="GIJ09400.1"/>
    </source>
</evidence>
<evidence type="ECO:0000256" key="2">
    <source>
        <dbReference type="ARBA" id="ARBA00017562"/>
    </source>
</evidence>
<dbReference type="InterPro" id="IPR001249">
    <property type="entry name" value="AcCoA_biotinCC"/>
</dbReference>
<comment type="caution">
    <text evidence="11">The sequence shown here is derived from an EMBL/GenBank/DDBJ whole genome shotgun (WGS) entry which is preliminary data.</text>
</comment>
<dbReference type="CDD" id="cd06850">
    <property type="entry name" value="biotinyl_domain"/>
    <property type="match status" value="1"/>
</dbReference>
<feature type="region of interest" description="Disordered" evidence="9">
    <location>
        <begin position="1"/>
        <end position="64"/>
    </location>
</feature>
<feature type="region of interest" description="Disordered" evidence="9">
    <location>
        <begin position="113"/>
        <end position="151"/>
    </location>
</feature>
<evidence type="ECO:0000259" key="10">
    <source>
        <dbReference type="PROSITE" id="PS50968"/>
    </source>
</evidence>
<name>A0ABQ4HUU3_9ACTN</name>
<dbReference type="InterPro" id="IPR011053">
    <property type="entry name" value="Single_hybrid_motif"/>
</dbReference>
<evidence type="ECO:0000313" key="12">
    <source>
        <dbReference type="Proteomes" id="UP000647017"/>
    </source>
</evidence>
<dbReference type="SUPFAM" id="SSF51230">
    <property type="entry name" value="Single hybrid motif"/>
    <property type="match status" value="1"/>
</dbReference>
<feature type="compositionally biased region" description="Low complexity" evidence="9">
    <location>
        <begin position="1"/>
        <end position="19"/>
    </location>
</feature>
<evidence type="ECO:0000256" key="3">
    <source>
        <dbReference type="ARBA" id="ARBA00022516"/>
    </source>
</evidence>